<dbReference type="Proteomes" id="UP000033448">
    <property type="component" value="Unassembled WGS sequence"/>
</dbReference>
<feature type="domain" description="HTH lacI-type" evidence="4">
    <location>
        <begin position="2"/>
        <end position="56"/>
    </location>
</feature>
<dbReference type="RefSeq" id="WP_052674284.1">
    <property type="nucleotide sequence ID" value="NZ_JYIT01000074.1"/>
</dbReference>
<dbReference type="InterPro" id="IPR000843">
    <property type="entry name" value="HTH_LacI"/>
</dbReference>
<reference evidence="5 6" key="1">
    <citation type="submission" date="2015-02" db="EMBL/GenBank/DDBJ databases">
        <title>Draft genome sequences of ten Microbacterium spp. with emphasis on heavy metal contaminated environments.</title>
        <authorList>
            <person name="Corretto E."/>
        </authorList>
    </citation>
    <scope>NUCLEOTIDE SEQUENCE [LARGE SCALE GENOMIC DNA]</scope>
    <source>
        <strain evidence="5 6">DSM 23848</strain>
    </source>
</reference>
<dbReference type="GO" id="GO:0003700">
    <property type="term" value="F:DNA-binding transcription factor activity"/>
    <property type="evidence" value="ECO:0007669"/>
    <property type="project" value="TreeGrafter"/>
</dbReference>
<proteinExistence type="predicted"/>
<dbReference type="Gene3D" id="1.10.260.40">
    <property type="entry name" value="lambda repressor-like DNA-binding domains"/>
    <property type="match status" value="1"/>
</dbReference>
<dbReference type="EMBL" id="JYIT01000074">
    <property type="protein sequence ID" value="KJL24268.1"/>
    <property type="molecule type" value="Genomic_DNA"/>
</dbReference>
<comment type="caution">
    <text evidence="5">The sequence shown here is derived from an EMBL/GenBank/DDBJ whole genome shotgun (WGS) entry which is preliminary data.</text>
</comment>
<dbReference type="PROSITE" id="PS50932">
    <property type="entry name" value="HTH_LACI_2"/>
    <property type="match status" value="1"/>
</dbReference>
<accession>A0A0F0KTT4</accession>
<evidence type="ECO:0000313" key="6">
    <source>
        <dbReference type="Proteomes" id="UP000033448"/>
    </source>
</evidence>
<evidence type="ECO:0000313" key="5">
    <source>
        <dbReference type="EMBL" id="KJL24268.1"/>
    </source>
</evidence>
<dbReference type="AlphaFoldDB" id="A0A0F0KTT4"/>
<dbReference type="GO" id="GO:0000976">
    <property type="term" value="F:transcription cis-regulatory region binding"/>
    <property type="evidence" value="ECO:0007669"/>
    <property type="project" value="TreeGrafter"/>
</dbReference>
<dbReference type="PANTHER" id="PTHR30146:SF109">
    <property type="entry name" value="HTH-TYPE TRANSCRIPTIONAL REGULATOR GALS"/>
    <property type="match status" value="1"/>
</dbReference>
<name>A0A0F0KTT4_9MICO</name>
<dbReference type="InterPro" id="IPR028082">
    <property type="entry name" value="Peripla_BP_I"/>
</dbReference>
<dbReference type="PROSITE" id="PS00356">
    <property type="entry name" value="HTH_LACI_1"/>
    <property type="match status" value="1"/>
</dbReference>
<organism evidence="5 6">
    <name type="scientific">Microbacterium azadirachtae</name>
    <dbReference type="NCBI Taxonomy" id="582680"/>
    <lineage>
        <taxon>Bacteria</taxon>
        <taxon>Bacillati</taxon>
        <taxon>Actinomycetota</taxon>
        <taxon>Actinomycetes</taxon>
        <taxon>Micrococcales</taxon>
        <taxon>Microbacteriaceae</taxon>
        <taxon>Microbacterium</taxon>
    </lineage>
</organism>
<dbReference type="Gene3D" id="3.40.50.2300">
    <property type="match status" value="2"/>
</dbReference>
<keyword evidence="3" id="KW-0804">Transcription</keyword>
<dbReference type="SUPFAM" id="SSF47413">
    <property type="entry name" value="lambda repressor-like DNA-binding domains"/>
    <property type="match status" value="1"/>
</dbReference>
<dbReference type="InterPro" id="IPR010982">
    <property type="entry name" value="Lambda_DNA-bd_dom_sf"/>
</dbReference>
<evidence type="ECO:0000256" key="3">
    <source>
        <dbReference type="ARBA" id="ARBA00023163"/>
    </source>
</evidence>
<sequence>MATIRDVAAAASVSTASVSHFINGTKALTPATAERIQQAIDDLNFVPNRLVRTLRGGRHSTVGFVVPDMSNPFFSELASVIEDALQPFGYLVVLCDTKGDVQREHDYLRRLAEMRVAGVIGDFSGRTDVDLSALSAVGASVVLLGATAGKAISSVNVDSTEAGILAAEHLRSLGHSQVAFLSAPGGERITDARWHALLDVFGRNLGGENAVVHLKAAGRRAADHATLVDSLLSLAPRPTAVVGANDYLALTVLHSLLRRGVDVPNDMSVMGFDDIPAAALSYVALTTVRAPAEEMGRTAVEMLLRAIRREIPHPEHAELPSQLIVRDSTTAPGQVN</sequence>
<dbReference type="Pfam" id="PF00356">
    <property type="entry name" value="LacI"/>
    <property type="match status" value="1"/>
</dbReference>
<dbReference type="SMART" id="SM00354">
    <property type="entry name" value="HTH_LACI"/>
    <property type="match status" value="1"/>
</dbReference>
<dbReference type="SUPFAM" id="SSF53822">
    <property type="entry name" value="Periplasmic binding protein-like I"/>
    <property type="match status" value="1"/>
</dbReference>
<evidence type="ECO:0000259" key="4">
    <source>
        <dbReference type="PROSITE" id="PS50932"/>
    </source>
</evidence>
<dbReference type="Pfam" id="PF13377">
    <property type="entry name" value="Peripla_BP_3"/>
    <property type="match status" value="1"/>
</dbReference>
<evidence type="ECO:0000256" key="2">
    <source>
        <dbReference type="ARBA" id="ARBA00023125"/>
    </source>
</evidence>
<keyword evidence="1" id="KW-0805">Transcription regulation</keyword>
<evidence type="ECO:0000256" key="1">
    <source>
        <dbReference type="ARBA" id="ARBA00023015"/>
    </source>
</evidence>
<dbReference type="CDD" id="cd06267">
    <property type="entry name" value="PBP1_LacI_sugar_binding-like"/>
    <property type="match status" value="1"/>
</dbReference>
<protein>
    <submittedName>
        <fullName evidence="5">Catabolite control protein A</fullName>
    </submittedName>
</protein>
<keyword evidence="2" id="KW-0238">DNA-binding</keyword>
<dbReference type="PANTHER" id="PTHR30146">
    <property type="entry name" value="LACI-RELATED TRANSCRIPTIONAL REPRESSOR"/>
    <property type="match status" value="1"/>
</dbReference>
<keyword evidence="6" id="KW-1185">Reference proteome</keyword>
<dbReference type="InterPro" id="IPR046335">
    <property type="entry name" value="LacI/GalR-like_sensor"/>
</dbReference>
<gene>
    <name evidence="5" type="primary">ccpA_7</name>
    <name evidence="5" type="ORF">RL72_01759</name>
</gene>
<dbReference type="PATRIC" id="fig|582680.7.peg.1803"/>